<gene>
    <name evidence="3" type="primary">RHD3</name>
    <name evidence="3" type="ORF">MA16_Dca007954</name>
</gene>
<name>A0A2I0XJC2_9ASPA</name>
<dbReference type="GO" id="GO:0003924">
    <property type="term" value="F:GTPase activity"/>
    <property type="evidence" value="ECO:0007669"/>
    <property type="project" value="TreeGrafter"/>
</dbReference>
<proteinExistence type="predicted"/>
<evidence type="ECO:0000259" key="2">
    <source>
        <dbReference type="Pfam" id="PF20428"/>
    </source>
</evidence>
<dbReference type="Proteomes" id="UP000233837">
    <property type="component" value="Unassembled WGS sequence"/>
</dbReference>
<dbReference type="GO" id="GO:0005783">
    <property type="term" value="C:endoplasmic reticulum"/>
    <property type="evidence" value="ECO:0007669"/>
    <property type="project" value="TreeGrafter"/>
</dbReference>
<keyword evidence="1" id="KW-0472">Membrane</keyword>
<dbReference type="GO" id="GO:0016320">
    <property type="term" value="P:endoplasmic reticulum membrane fusion"/>
    <property type="evidence" value="ECO:0007669"/>
    <property type="project" value="TreeGrafter"/>
</dbReference>
<reference evidence="3 4" key="2">
    <citation type="journal article" date="2017" name="Nature">
        <title>The Apostasia genome and the evolution of orchids.</title>
        <authorList>
            <person name="Zhang G.Q."/>
            <person name="Liu K.W."/>
            <person name="Li Z."/>
            <person name="Lohaus R."/>
            <person name="Hsiao Y.Y."/>
            <person name="Niu S.C."/>
            <person name="Wang J.Y."/>
            <person name="Lin Y.C."/>
            <person name="Xu Q."/>
            <person name="Chen L.J."/>
            <person name="Yoshida K."/>
            <person name="Fujiwara S."/>
            <person name="Wang Z.W."/>
            <person name="Zhang Y.Q."/>
            <person name="Mitsuda N."/>
            <person name="Wang M."/>
            <person name="Liu G.H."/>
            <person name="Pecoraro L."/>
            <person name="Huang H.X."/>
            <person name="Xiao X.J."/>
            <person name="Lin M."/>
            <person name="Wu X.Y."/>
            <person name="Wu W.L."/>
            <person name="Chen Y.Y."/>
            <person name="Chang S.B."/>
            <person name="Sakamoto S."/>
            <person name="Ohme-Takagi M."/>
            <person name="Yagi M."/>
            <person name="Zeng S.J."/>
            <person name="Shen C.Y."/>
            <person name="Yeh C.M."/>
            <person name="Luo Y.B."/>
            <person name="Tsai W.C."/>
            <person name="Van de Peer Y."/>
            <person name="Liu Z.J."/>
        </authorList>
    </citation>
    <scope>NUCLEOTIDE SEQUENCE [LARGE SCALE GENOMIC DNA]</scope>
    <source>
        <tissue evidence="3">The whole plant</tissue>
    </source>
</reference>
<dbReference type="InterPro" id="IPR046758">
    <property type="entry name" value="Sey1/RHD3-like_3HB"/>
</dbReference>
<keyword evidence="1" id="KW-0812">Transmembrane</keyword>
<evidence type="ECO:0000313" key="3">
    <source>
        <dbReference type="EMBL" id="PKU88012.1"/>
    </source>
</evidence>
<keyword evidence="1" id="KW-1133">Transmembrane helix</keyword>
<dbReference type="STRING" id="906689.A0A2I0XJC2"/>
<dbReference type="Pfam" id="PF20428">
    <property type="entry name" value="Sey1_3HB"/>
    <property type="match status" value="1"/>
</dbReference>
<dbReference type="AlphaFoldDB" id="A0A2I0XJC2"/>
<feature type="domain" description="Sey1/RHD3-like three-helix bundle" evidence="2">
    <location>
        <begin position="11"/>
        <end position="142"/>
    </location>
</feature>
<evidence type="ECO:0000313" key="4">
    <source>
        <dbReference type="Proteomes" id="UP000233837"/>
    </source>
</evidence>
<protein>
    <submittedName>
        <fullName evidence="3">Protein ROOT HAIR DEFECTIVE 3</fullName>
    </submittedName>
</protein>
<feature type="transmembrane region" description="Helical" evidence="1">
    <location>
        <begin position="149"/>
        <end position="171"/>
    </location>
</feature>
<dbReference type="InterPro" id="IPR008803">
    <property type="entry name" value="RHD3/Sey1"/>
</dbReference>
<keyword evidence="4" id="KW-1185">Reference proteome</keyword>
<dbReference type="EMBL" id="KZ501830">
    <property type="protein sequence ID" value="PKU88012.1"/>
    <property type="molecule type" value="Genomic_DNA"/>
</dbReference>
<reference evidence="3 4" key="1">
    <citation type="journal article" date="2016" name="Sci. Rep.">
        <title>The Dendrobium catenatum Lindl. genome sequence provides insights into polysaccharide synthase, floral development and adaptive evolution.</title>
        <authorList>
            <person name="Zhang G.Q."/>
            <person name="Xu Q."/>
            <person name="Bian C."/>
            <person name="Tsai W.C."/>
            <person name="Yeh C.M."/>
            <person name="Liu K.W."/>
            <person name="Yoshida K."/>
            <person name="Zhang L.S."/>
            <person name="Chang S.B."/>
            <person name="Chen F."/>
            <person name="Shi Y."/>
            <person name="Su Y.Y."/>
            <person name="Zhang Y.Q."/>
            <person name="Chen L.J."/>
            <person name="Yin Y."/>
            <person name="Lin M."/>
            <person name="Huang H."/>
            <person name="Deng H."/>
            <person name="Wang Z.W."/>
            <person name="Zhu S.L."/>
            <person name="Zhao X."/>
            <person name="Deng C."/>
            <person name="Niu S.C."/>
            <person name="Huang J."/>
            <person name="Wang M."/>
            <person name="Liu G.H."/>
            <person name="Yang H.J."/>
            <person name="Xiao X.J."/>
            <person name="Hsiao Y.Y."/>
            <person name="Wu W.L."/>
            <person name="Chen Y.Y."/>
            <person name="Mitsuda N."/>
            <person name="Ohme-Takagi M."/>
            <person name="Luo Y.B."/>
            <person name="Van de Peer Y."/>
            <person name="Liu Z.J."/>
        </authorList>
    </citation>
    <scope>NUCLEOTIDE SEQUENCE [LARGE SCALE GENOMIC DNA]</scope>
    <source>
        <tissue evidence="3">The whole plant</tissue>
    </source>
</reference>
<evidence type="ECO:0000256" key="1">
    <source>
        <dbReference type="SAM" id="Phobius"/>
    </source>
</evidence>
<accession>A0A2I0XJC2</accession>
<organism evidence="3 4">
    <name type="scientific">Dendrobium catenatum</name>
    <dbReference type="NCBI Taxonomy" id="906689"/>
    <lineage>
        <taxon>Eukaryota</taxon>
        <taxon>Viridiplantae</taxon>
        <taxon>Streptophyta</taxon>
        <taxon>Embryophyta</taxon>
        <taxon>Tracheophyta</taxon>
        <taxon>Spermatophyta</taxon>
        <taxon>Magnoliopsida</taxon>
        <taxon>Liliopsida</taxon>
        <taxon>Asparagales</taxon>
        <taxon>Orchidaceae</taxon>
        <taxon>Epidendroideae</taxon>
        <taxon>Malaxideae</taxon>
        <taxon>Dendrobiinae</taxon>
        <taxon>Dendrobium</taxon>
    </lineage>
</organism>
<dbReference type="PANTHER" id="PTHR45923:SF2">
    <property type="entry name" value="PROTEIN SEY1"/>
    <property type="match status" value="1"/>
</dbReference>
<dbReference type="PANTHER" id="PTHR45923">
    <property type="entry name" value="PROTEIN SEY1"/>
    <property type="match status" value="1"/>
</dbReference>
<sequence length="180" mass="21261">MIWCNLNAILARAKKLFELTSLYEGKLNKELFEHVKYLLDDATDEKWSAIRRFLHLERMTTLVGFASTLSSFNIYQTIVKKLVAKLEKYVKSIVESKTKEEAGRVLMNMKDRFKTKFSCDSDSMPRLWTRKEDIKAITKTACSVVCHKFAFLLLFFLSCKLICMVNSYFYFKLLFYFYIL</sequence>